<name>Q0RMG8_FRAAA</name>
<dbReference type="Proteomes" id="UP000000657">
    <property type="component" value="Chromosome"/>
</dbReference>
<evidence type="ECO:0000259" key="2">
    <source>
        <dbReference type="Pfam" id="PF12172"/>
    </source>
</evidence>
<keyword evidence="4" id="KW-1185">Reference proteome</keyword>
<evidence type="ECO:0000313" key="4">
    <source>
        <dbReference type="Proteomes" id="UP000000657"/>
    </source>
</evidence>
<dbReference type="STRING" id="326424.FRAAL2637"/>
<dbReference type="eggNOG" id="COG1545">
    <property type="taxonomic scope" value="Bacteria"/>
</dbReference>
<dbReference type="InterPro" id="IPR012340">
    <property type="entry name" value="NA-bd_OB-fold"/>
</dbReference>
<dbReference type="RefSeq" id="WP_011603790.1">
    <property type="nucleotide sequence ID" value="NC_008278.1"/>
</dbReference>
<feature type="domain" description="ChsH2 rubredoxin-like zinc ribbon" evidence="2">
    <location>
        <begin position="17"/>
        <end position="51"/>
    </location>
</feature>
<dbReference type="InterPro" id="IPR022002">
    <property type="entry name" value="ChsH2_Znr"/>
</dbReference>
<dbReference type="AlphaFoldDB" id="Q0RMG8"/>
<dbReference type="HOGENOM" id="CLU_119412_1_2_11"/>
<dbReference type="SUPFAM" id="SSF50249">
    <property type="entry name" value="Nucleic acid-binding proteins"/>
    <property type="match status" value="1"/>
</dbReference>
<evidence type="ECO:0008006" key="5">
    <source>
        <dbReference type="Google" id="ProtNLM"/>
    </source>
</evidence>
<protein>
    <recommendedName>
        <fullName evidence="5">DUF35 domain-containing protein</fullName>
    </recommendedName>
</protein>
<dbReference type="KEGG" id="fal:FRAAL2637"/>
<evidence type="ECO:0000313" key="3">
    <source>
        <dbReference type="EMBL" id="CAJ61283.1"/>
    </source>
</evidence>
<dbReference type="Gene3D" id="6.10.30.10">
    <property type="match status" value="1"/>
</dbReference>
<dbReference type="Pfam" id="PF12172">
    <property type="entry name" value="zf-ChsH2"/>
    <property type="match status" value="1"/>
</dbReference>
<dbReference type="InterPro" id="IPR002878">
    <property type="entry name" value="ChsH2_C"/>
</dbReference>
<sequence>MTELPVPVFDDLWGPFWKELVDGRLTMPLCPNGHRFFVPEPVCPTCLSATWSWSPAAGRGSLYSWSVVHRAPVADVATPYVIAVVDLDEGWTLMTHLVDVAPGRPLLAGDRVALRITHRGGWALPTFALEEDQ</sequence>
<dbReference type="OrthoDB" id="7470921at2"/>
<evidence type="ECO:0000259" key="1">
    <source>
        <dbReference type="Pfam" id="PF01796"/>
    </source>
</evidence>
<dbReference type="EMBL" id="CT573213">
    <property type="protein sequence ID" value="CAJ61283.1"/>
    <property type="molecule type" value="Genomic_DNA"/>
</dbReference>
<accession>Q0RMG8</accession>
<dbReference type="PANTHER" id="PTHR34075:SF5">
    <property type="entry name" value="BLR3430 PROTEIN"/>
    <property type="match status" value="1"/>
</dbReference>
<dbReference type="InterPro" id="IPR052513">
    <property type="entry name" value="Thioester_dehydratase-like"/>
</dbReference>
<organism evidence="3 4">
    <name type="scientific">Frankia alni (strain DSM 45986 / CECT 9034 / ACN14a)</name>
    <dbReference type="NCBI Taxonomy" id="326424"/>
    <lineage>
        <taxon>Bacteria</taxon>
        <taxon>Bacillati</taxon>
        <taxon>Actinomycetota</taxon>
        <taxon>Actinomycetes</taxon>
        <taxon>Frankiales</taxon>
        <taxon>Frankiaceae</taxon>
        <taxon>Frankia</taxon>
    </lineage>
</organism>
<gene>
    <name evidence="3" type="ordered locus">FRAAL2637</name>
</gene>
<proteinExistence type="predicted"/>
<dbReference type="Pfam" id="PF01796">
    <property type="entry name" value="OB_ChsH2_C"/>
    <property type="match status" value="1"/>
</dbReference>
<reference evidence="3 4" key="1">
    <citation type="journal article" date="2007" name="Genome Res.">
        <title>Genome characteristics of facultatively symbiotic Frankia sp. strains reflect host range and host plant biogeography.</title>
        <authorList>
            <person name="Normand P."/>
            <person name="Lapierre P."/>
            <person name="Tisa L.S."/>
            <person name="Gogarten J.P."/>
            <person name="Alloisio N."/>
            <person name="Bagnarol E."/>
            <person name="Bassi C.A."/>
            <person name="Berry A.M."/>
            <person name="Bickhart D.M."/>
            <person name="Choisne N."/>
            <person name="Couloux A."/>
            <person name="Cournoyer B."/>
            <person name="Cruveiller S."/>
            <person name="Daubin V."/>
            <person name="Demange N."/>
            <person name="Francino M.P."/>
            <person name="Goltsman E."/>
            <person name="Huang Y."/>
            <person name="Kopp O.R."/>
            <person name="Labarre L."/>
            <person name="Lapidus A."/>
            <person name="Lavire C."/>
            <person name="Marechal J."/>
            <person name="Martinez M."/>
            <person name="Mastronunzio J.E."/>
            <person name="Mullin B.C."/>
            <person name="Niemann J."/>
            <person name="Pujic P."/>
            <person name="Rawnsley T."/>
            <person name="Rouy Z."/>
            <person name="Schenowitz C."/>
            <person name="Sellstedt A."/>
            <person name="Tavares F."/>
            <person name="Tomkins J.P."/>
            <person name="Vallenet D."/>
            <person name="Valverde C."/>
            <person name="Wall L.G."/>
            <person name="Wang Y."/>
            <person name="Medigue C."/>
            <person name="Benson D.R."/>
        </authorList>
    </citation>
    <scope>NUCLEOTIDE SEQUENCE [LARGE SCALE GENOMIC DNA]</scope>
    <source>
        <strain evidence="4">DSM 45986 / CECT 9034 / ACN14a</strain>
    </source>
</reference>
<feature type="domain" description="ChsH2 C-terminal OB-fold" evidence="1">
    <location>
        <begin position="53"/>
        <end position="116"/>
    </location>
</feature>
<dbReference type="PANTHER" id="PTHR34075">
    <property type="entry name" value="BLR3430 PROTEIN"/>
    <property type="match status" value="1"/>
</dbReference>